<reference evidence="2 3" key="1">
    <citation type="submission" date="2024-06" db="EMBL/GenBank/DDBJ databases">
        <title>Sorghum-associated microbial communities from plants grown in Nebraska, USA.</title>
        <authorList>
            <person name="Schachtman D."/>
        </authorList>
    </citation>
    <scope>NUCLEOTIDE SEQUENCE [LARGE SCALE GENOMIC DNA]</scope>
    <source>
        <strain evidence="2 3">2709</strain>
    </source>
</reference>
<dbReference type="RefSeq" id="WP_354443267.1">
    <property type="nucleotide sequence ID" value="NZ_JBEPSH010000004.1"/>
</dbReference>
<dbReference type="EMBL" id="JBEPSH010000004">
    <property type="protein sequence ID" value="MET4577135.1"/>
    <property type="molecule type" value="Genomic_DNA"/>
</dbReference>
<keyword evidence="3" id="KW-1185">Reference proteome</keyword>
<feature type="chain" id="PRO_5046239392" description="DUF4148 domain-containing protein" evidence="1">
    <location>
        <begin position="23"/>
        <end position="102"/>
    </location>
</feature>
<keyword evidence="1" id="KW-0732">Signal</keyword>
<protein>
    <recommendedName>
        <fullName evidence="4">DUF4148 domain-containing protein</fullName>
    </recommendedName>
</protein>
<evidence type="ECO:0000313" key="2">
    <source>
        <dbReference type="EMBL" id="MET4577135.1"/>
    </source>
</evidence>
<proteinExistence type="predicted"/>
<feature type="signal peptide" evidence="1">
    <location>
        <begin position="1"/>
        <end position="22"/>
    </location>
</feature>
<evidence type="ECO:0008006" key="4">
    <source>
        <dbReference type="Google" id="ProtNLM"/>
    </source>
</evidence>
<comment type="caution">
    <text evidence="2">The sequence shown here is derived from an EMBL/GenBank/DDBJ whole genome shotgun (WGS) entry which is preliminary data.</text>
</comment>
<accession>A0ABV2Q816</accession>
<evidence type="ECO:0000313" key="3">
    <source>
        <dbReference type="Proteomes" id="UP001549320"/>
    </source>
</evidence>
<evidence type="ECO:0000256" key="1">
    <source>
        <dbReference type="SAM" id="SignalP"/>
    </source>
</evidence>
<sequence length="102" mass="10714">MQAKTIALAAVLAASFAGSAFAVQPVSGEGPQFSLFPDGVVTSSLSRAEVNNQALAMPPVAGDRPLMQFNANATSNMSRAEVREQTREAIALGYRVKSGEMR</sequence>
<gene>
    <name evidence="2" type="ORF">ABIE13_002246</name>
</gene>
<dbReference type="Proteomes" id="UP001549320">
    <property type="component" value="Unassembled WGS sequence"/>
</dbReference>
<organism evidence="2 3">
    <name type="scientific">Ottowia thiooxydans</name>
    <dbReference type="NCBI Taxonomy" id="219182"/>
    <lineage>
        <taxon>Bacteria</taxon>
        <taxon>Pseudomonadati</taxon>
        <taxon>Pseudomonadota</taxon>
        <taxon>Betaproteobacteria</taxon>
        <taxon>Burkholderiales</taxon>
        <taxon>Comamonadaceae</taxon>
        <taxon>Ottowia</taxon>
    </lineage>
</organism>
<name>A0ABV2Q816_9BURK</name>